<organism evidence="13 14">
    <name type="scientific">Acinetobacter sichuanensis</name>
    <dbReference type="NCBI Taxonomy" id="2136183"/>
    <lineage>
        <taxon>Bacteria</taxon>
        <taxon>Pseudomonadati</taxon>
        <taxon>Pseudomonadota</taxon>
        <taxon>Gammaproteobacteria</taxon>
        <taxon>Moraxellales</taxon>
        <taxon>Moraxellaceae</taxon>
        <taxon>Acinetobacter</taxon>
    </lineage>
</organism>
<protein>
    <recommendedName>
        <fullName evidence="10">DNA 5'-3' helicase</fullName>
        <ecNumber evidence="10">5.6.2.3</ecNumber>
    </recommendedName>
</protein>
<proteinExistence type="inferred from homology"/>
<evidence type="ECO:0000256" key="10">
    <source>
        <dbReference type="ARBA" id="ARBA00044969"/>
    </source>
</evidence>
<dbReference type="CDD" id="cd00984">
    <property type="entry name" value="DnaB_C"/>
    <property type="match status" value="1"/>
</dbReference>
<feature type="domain" description="SF4 helicase" evidence="12">
    <location>
        <begin position="178"/>
        <end position="446"/>
    </location>
</feature>
<dbReference type="Pfam" id="PF00772">
    <property type="entry name" value="DnaB"/>
    <property type="match status" value="1"/>
</dbReference>
<dbReference type="InterPro" id="IPR007693">
    <property type="entry name" value="DNA_helicase_DnaB-like_N"/>
</dbReference>
<dbReference type="SUPFAM" id="SSF48024">
    <property type="entry name" value="N-terminal domain of DnaB helicase"/>
    <property type="match status" value="1"/>
</dbReference>
<evidence type="ECO:0000256" key="1">
    <source>
        <dbReference type="ARBA" id="ARBA00008428"/>
    </source>
</evidence>
<dbReference type="InterPro" id="IPR027417">
    <property type="entry name" value="P-loop_NTPase"/>
</dbReference>
<dbReference type="PROSITE" id="PS51199">
    <property type="entry name" value="SF4_HELICASE"/>
    <property type="match status" value="1"/>
</dbReference>
<comment type="caution">
    <text evidence="13">The sequence shown here is derived from an EMBL/GenBank/DDBJ whole genome shotgun (WGS) entry which is preliminary data.</text>
</comment>
<evidence type="ECO:0000313" key="14">
    <source>
        <dbReference type="Proteomes" id="UP001595455"/>
    </source>
</evidence>
<dbReference type="Gene3D" id="3.40.50.300">
    <property type="entry name" value="P-loop containing nucleotide triphosphate hydrolases"/>
    <property type="match status" value="1"/>
</dbReference>
<keyword evidence="8" id="KW-0238">DNA-binding</keyword>
<dbReference type="InterPro" id="IPR007694">
    <property type="entry name" value="DNA_helicase_DnaB-like_C"/>
</dbReference>
<gene>
    <name evidence="13" type="ORF">ACFODO_07570</name>
</gene>
<keyword evidence="14" id="KW-1185">Reference proteome</keyword>
<evidence type="ECO:0000313" key="13">
    <source>
        <dbReference type="EMBL" id="MFC2995131.1"/>
    </source>
</evidence>
<keyword evidence="3" id="KW-0235">DNA replication</keyword>
<dbReference type="Pfam" id="PF03796">
    <property type="entry name" value="DnaB_C"/>
    <property type="match status" value="1"/>
</dbReference>
<evidence type="ECO:0000256" key="11">
    <source>
        <dbReference type="ARBA" id="ARBA00048954"/>
    </source>
</evidence>
<keyword evidence="4" id="KW-0547">Nucleotide-binding</keyword>
<name>A0ABV7BE25_9GAMM</name>
<dbReference type="GO" id="GO:0004386">
    <property type="term" value="F:helicase activity"/>
    <property type="evidence" value="ECO:0007669"/>
    <property type="project" value="UniProtKB-KW"/>
</dbReference>
<comment type="catalytic activity">
    <reaction evidence="11">
        <text>ATP + H2O = ADP + phosphate + H(+)</text>
        <dbReference type="Rhea" id="RHEA:13065"/>
        <dbReference type="ChEBI" id="CHEBI:15377"/>
        <dbReference type="ChEBI" id="CHEBI:15378"/>
        <dbReference type="ChEBI" id="CHEBI:30616"/>
        <dbReference type="ChEBI" id="CHEBI:43474"/>
        <dbReference type="ChEBI" id="CHEBI:456216"/>
        <dbReference type="EC" id="5.6.2.3"/>
    </reaction>
</comment>
<keyword evidence="6 13" id="KW-0347">Helicase</keyword>
<dbReference type="EMBL" id="JBHRSF010000016">
    <property type="protein sequence ID" value="MFC2995131.1"/>
    <property type="molecule type" value="Genomic_DNA"/>
</dbReference>
<reference evidence="14" key="1">
    <citation type="journal article" date="2019" name="Int. J. Syst. Evol. Microbiol.">
        <title>The Global Catalogue of Microorganisms (GCM) 10K type strain sequencing project: providing services to taxonomists for standard genome sequencing and annotation.</title>
        <authorList>
            <consortium name="The Broad Institute Genomics Platform"/>
            <consortium name="The Broad Institute Genome Sequencing Center for Infectious Disease"/>
            <person name="Wu L."/>
            <person name="Ma J."/>
        </authorList>
    </citation>
    <scope>NUCLEOTIDE SEQUENCE [LARGE SCALE GENOMIC DNA]</scope>
    <source>
        <strain evidence="14">KCTC 62575</strain>
    </source>
</reference>
<evidence type="ECO:0000256" key="6">
    <source>
        <dbReference type="ARBA" id="ARBA00022806"/>
    </source>
</evidence>
<evidence type="ECO:0000256" key="9">
    <source>
        <dbReference type="ARBA" id="ARBA00023235"/>
    </source>
</evidence>
<dbReference type="InterPro" id="IPR036185">
    <property type="entry name" value="DNA_heli_DnaB-like_N_sf"/>
</dbReference>
<keyword evidence="7" id="KW-0067">ATP-binding</keyword>
<dbReference type="Gene3D" id="1.10.860.10">
    <property type="entry name" value="DNAb Helicase, Chain A"/>
    <property type="match status" value="1"/>
</dbReference>
<keyword evidence="5" id="KW-0378">Hydrolase</keyword>
<evidence type="ECO:0000256" key="5">
    <source>
        <dbReference type="ARBA" id="ARBA00022801"/>
    </source>
</evidence>
<evidence type="ECO:0000256" key="2">
    <source>
        <dbReference type="ARBA" id="ARBA00022515"/>
    </source>
</evidence>
<dbReference type="PANTHER" id="PTHR30153:SF2">
    <property type="entry name" value="REPLICATIVE DNA HELICASE"/>
    <property type="match status" value="1"/>
</dbReference>
<evidence type="ECO:0000256" key="3">
    <source>
        <dbReference type="ARBA" id="ARBA00022705"/>
    </source>
</evidence>
<accession>A0ABV7BE25</accession>
<evidence type="ECO:0000256" key="8">
    <source>
        <dbReference type="ARBA" id="ARBA00023125"/>
    </source>
</evidence>
<dbReference type="PANTHER" id="PTHR30153">
    <property type="entry name" value="REPLICATIVE DNA HELICASE DNAB"/>
    <property type="match status" value="1"/>
</dbReference>
<sequence>MQSDIHNMNIEQAVLAALMTVQNSYSEVENKLTENEFHADRHKLILKAIVDLDAQNKPYDPVLVFDWLTSHGCVDQVGGEEYLMRLMADAPSSFYNLNSYVEKLKDLSACRKVEAEALQVLRNARNLTVSRGDLVLNAQTAFASISTEDQSNCMVPMHEAAAITFGQIAEKIELELAGKTSIKGIQTGIYDLDSKLGDVTPGCLLVVAARPAMGKTTMLQKIASNVSVIQGKPTLIMSGEMPMDQIAMRMCCAAAPADIGMVRNKPHLLPKEEFTAYTQAAAMFHKVPLEINDISRPSIANIRESMRKMKHKYGSVGAVFVDYLQIMKTSKSFAREDLKIAYFTGELKAMAKEFDCVVVLLSQLNRELEKRPNKRPVMSDLRESGAIEQDADQIVFLYRDEVYNKDSKYKGIAEAIVGKNRHGELGTAYMHAQLRYCQFDNLDSQAIEQIQGWKQGDAA</sequence>
<comment type="similarity">
    <text evidence="1">Belongs to the helicase family. DnaB subfamily.</text>
</comment>
<evidence type="ECO:0000256" key="4">
    <source>
        <dbReference type="ARBA" id="ARBA00022741"/>
    </source>
</evidence>
<keyword evidence="2" id="KW-0639">Primosome</keyword>
<dbReference type="RefSeq" id="WP_171405199.1">
    <property type="nucleotide sequence ID" value="NZ_JBHRSF010000016.1"/>
</dbReference>
<dbReference type="SUPFAM" id="SSF52540">
    <property type="entry name" value="P-loop containing nucleoside triphosphate hydrolases"/>
    <property type="match status" value="1"/>
</dbReference>
<evidence type="ECO:0000256" key="7">
    <source>
        <dbReference type="ARBA" id="ARBA00022840"/>
    </source>
</evidence>
<dbReference type="EC" id="5.6.2.3" evidence="10"/>
<dbReference type="Proteomes" id="UP001595455">
    <property type="component" value="Unassembled WGS sequence"/>
</dbReference>
<evidence type="ECO:0000259" key="12">
    <source>
        <dbReference type="PROSITE" id="PS51199"/>
    </source>
</evidence>
<dbReference type="InterPro" id="IPR016136">
    <property type="entry name" value="DNA_helicase_N/primase_C"/>
</dbReference>
<keyword evidence="9" id="KW-0413">Isomerase</keyword>